<dbReference type="RefSeq" id="WP_123857275.1">
    <property type="nucleotide sequence ID" value="NZ_CP033923.1"/>
</dbReference>
<evidence type="ECO:0000259" key="2">
    <source>
        <dbReference type="Pfam" id="PF02481"/>
    </source>
</evidence>
<dbReference type="GO" id="GO:0009294">
    <property type="term" value="P:DNA-mediated transformation"/>
    <property type="evidence" value="ECO:0007669"/>
    <property type="project" value="InterPro"/>
</dbReference>
<accession>A0AAD0YK65</accession>
<dbReference type="InterPro" id="IPR057666">
    <property type="entry name" value="DrpA_SLOG"/>
</dbReference>
<evidence type="ECO:0000313" key="3">
    <source>
        <dbReference type="EMBL" id="AZA90550.1"/>
    </source>
</evidence>
<keyword evidence="4" id="KW-1185">Reference proteome</keyword>
<dbReference type="GO" id="GO:0003677">
    <property type="term" value="F:DNA binding"/>
    <property type="evidence" value="ECO:0007669"/>
    <property type="project" value="UniProtKB-KW"/>
</dbReference>
<reference evidence="3 4" key="1">
    <citation type="submission" date="2018-11" db="EMBL/GenBank/DDBJ databases">
        <title>Proposal to divide the Flavobacteriaceae and reorganize its genera based on Amino Acid Identity values calculated from whole genome sequences.</title>
        <authorList>
            <person name="Nicholson A.C."/>
            <person name="Gulvik C.A."/>
            <person name="Whitney A.M."/>
            <person name="Humrighouse B.W."/>
            <person name="Bell M."/>
            <person name="Holmes B."/>
            <person name="Steigerwalt A.G."/>
            <person name="Villarma A."/>
            <person name="Sheth M."/>
            <person name="Batra D."/>
            <person name="Pryor J."/>
            <person name="Bernardet J.-F."/>
            <person name="Hugo C."/>
            <person name="Kampfer P."/>
            <person name="Newman J."/>
            <person name="McQuiston J.R."/>
        </authorList>
    </citation>
    <scope>NUCLEOTIDE SEQUENCE [LARGE SCALE GENOMIC DNA]</scope>
    <source>
        <strain evidence="3 4">G0041</strain>
    </source>
</reference>
<proteinExistence type="inferred from homology"/>
<feature type="domain" description="Smf/DprA SLOG" evidence="2">
    <location>
        <begin position="76"/>
        <end position="291"/>
    </location>
</feature>
<comment type="similarity">
    <text evidence="1">Belongs to the DprA/Smf family.</text>
</comment>
<protein>
    <submittedName>
        <fullName evidence="3">DNA-binding protein</fullName>
    </submittedName>
</protein>
<name>A0AAD0YK65_CHRNA</name>
<dbReference type="SUPFAM" id="SSF102405">
    <property type="entry name" value="MCP/YpsA-like"/>
    <property type="match status" value="1"/>
</dbReference>
<dbReference type="Pfam" id="PF02481">
    <property type="entry name" value="DNA_processg_A"/>
    <property type="match status" value="1"/>
</dbReference>
<keyword evidence="3" id="KW-0238">DNA-binding</keyword>
<dbReference type="KEGG" id="cnk:EG343_07920"/>
<dbReference type="EMBL" id="CP033923">
    <property type="protein sequence ID" value="AZA90550.1"/>
    <property type="molecule type" value="Genomic_DNA"/>
</dbReference>
<evidence type="ECO:0000256" key="1">
    <source>
        <dbReference type="ARBA" id="ARBA00006525"/>
    </source>
</evidence>
<evidence type="ECO:0000313" key="4">
    <source>
        <dbReference type="Proteomes" id="UP000278288"/>
    </source>
</evidence>
<sequence>MKYSDNVINVLTAKNYKGIGKAWISRNLSINKPIETLVSLLNKDSKEDSIITINDFITHKKMVENKINNLNGIDGVVAIGDKDFPQYRGKVKNSEHPIVLFYRGNINLLKPTNKNITVIGLLDPDNSTEIIEKEVVSELVKNGANIVSGLALGCDSIAHRQALLSKGKTIAILPSSLSNILPATNKELANDIIANNGLLVTEYYEDAKSKIELNSRYQERNRLQALFSDNVILSASYAKNELGNDSGSRLAMEYALNYSIARSVIYDPQTDIKNPKYDLNRQLINQQTDIVIINRKNLSSIIRKIVSNKANIQSINQSIQTNLFE</sequence>
<dbReference type="AlphaFoldDB" id="A0AAD0YK65"/>
<dbReference type="Gene3D" id="3.40.50.450">
    <property type="match status" value="1"/>
</dbReference>
<dbReference type="InterPro" id="IPR003488">
    <property type="entry name" value="DprA"/>
</dbReference>
<dbReference type="PANTHER" id="PTHR43022">
    <property type="entry name" value="PROTEIN SMF"/>
    <property type="match status" value="1"/>
</dbReference>
<dbReference type="Proteomes" id="UP000278288">
    <property type="component" value="Chromosome"/>
</dbReference>
<gene>
    <name evidence="3" type="ORF">EG343_07920</name>
</gene>
<organism evidence="3 4">
    <name type="scientific">Chryseobacterium nakagawai</name>
    <dbReference type="NCBI Taxonomy" id="1241982"/>
    <lineage>
        <taxon>Bacteria</taxon>
        <taxon>Pseudomonadati</taxon>
        <taxon>Bacteroidota</taxon>
        <taxon>Flavobacteriia</taxon>
        <taxon>Flavobacteriales</taxon>
        <taxon>Weeksellaceae</taxon>
        <taxon>Chryseobacterium group</taxon>
        <taxon>Chryseobacterium</taxon>
    </lineage>
</organism>
<dbReference type="PANTHER" id="PTHR43022:SF1">
    <property type="entry name" value="PROTEIN SMF"/>
    <property type="match status" value="1"/>
</dbReference>